<evidence type="ECO:0000256" key="2">
    <source>
        <dbReference type="ARBA" id="ARBA00023125"/>
    </source>
</evidence>
<accession>C8XC24</accession>
<dbReference type="EMBL" id="CP001737">
    <property type="protein sequence ID" value="ACV81418.1"/>
    <property type="molecule type" value="Genomic_DNA"/>
</dbReference>
<evidence type="ECO:0000313" key="6">
    <source>
        <dbReference type="Proteomes" id="UP000002218"/>
    </source>
</evidence>
<dbReference type="eggNOG" id="COG1609">
    <property type="taxonomic scope" value="Bacteria"/>
</dbReference>
<dbReference type="GO" id="GO:0000976">
    <property type="term" value="F:transcription cis-regulatory region binding"/>
    <property type="evidence" value="ECO:0007669"/>
    <property type="project" value="TreeGrafter"/>
</dbReference>
<dbReference type="PANTHER" id="PTHR30146:SF153">
    <property type="entry name" value="LACTOSE OPERON REPRESSOR"/>
    <property type="match status" value="1"/>
</dbReference>
<dbReference type="PROSITE" id="PS50932">
    <property type="entry name" value="HTH_LACI_2"/>
    <property type="match status" value="1"/>
</dbReference>
<dbReference type="SMART" id="SM00354">
    <property type="entry name" value="HTH_LACI"/>
    <property type="match status" value="1"/>
</dbReference>
<dbReference type="SUPFAM" id="SSF53822">
    <property type="entry name" value="Periplasmic binding protein-like I"/>
    <property type="match status" value="1"/>
</dbReference>
<evidence type="ECO:0000256" key="3">
    <source>
        <dbReference type="ARBA" id="ARBA00023163"/>
    </source>
</evidence>
<proteinExistence type="predicted"/>
<keyword evidence="1" id="KW-0805">Transcription regulation</keyword>
<dbReference type="InterPro" id="IPR046335">
    <property type="entry name" value="LacI/GalR-like_sensor"/>
</dbReference>
<dbReference type="InterPro" id="IPR010982">
    <property type="entry name" value="Lambda_DNA-bd_dom_sf"/>
</dbReference>
<dbReference type="KEGG" id="nml:Namu_5149"/>
<dbReference type="InterPro" id="IPR028082">
    <property type="entry name" value="Peripla_BP_I"/>
</dbReference>
<dbReference type="Proteomes" id="UP000002218">
    <property type="component" value="Chromosome"/>
</dbReference>
<dbReference type="InterPro" id="IPR000843">
    <property type="entry name" value="HTH_LacI"/>
</dbReference>
<keyword evidence="3" id="KW-0804">Transcription</keyword>
<dbReference type="PANTHER" id="PTHR30146">
    <property type="entry name" value="LACI-RELATED TRANSCRIPTIONAL REPRESSOR"/>
    <property type="match status" value="1"/>
</dbReference>
<dbReference type="GO" id="GO:0003700">
    <property type="term" value="F:DNA-binding transcription factor activity"/>
    <property type="evidence" value="ECO:0007669"/>
    <property type="project" value="TreeGrafter"/>
</dbReference>
<keyword evidence="6" id="KW-1185">Reference proteome</keyword>
<dbReference type="Pfam" id="PF00356">
    <property type="entry name" value="LacI"/>
    <property type="match status" value="1"/>
</dbReference>
<dbReference type="InParanoid" id="C8XC24"/>
<dbReference type="Pfam" id="PF13377">
    <property type="entry name" value="Peripla_BP_3"/>
    <property type="match status" value="1"/>
</dbReference>
<dbReference type="CDD" id="cd01392">
    <property type="entry name" value="HTH_LacI"/>
    <property type="match status" value="1"/>
</dbReference>
<evidence type="ECO:0000256" key="1">
    <source>
        <dbReference type="ARBA" id="ARBA00023015"/>
    </source>
</evidence>
<dbReference type="Gene3D" id="3.40.50.2300">
    <property type="match status" value="2"/>
</dbReference>
<gene>
    <name evidence="5" type="ordered locus">Namu_5149</name>
</gene>
<reference evidence="5 6" key="2">
    <citation type="journal article" date="2010" name="Stand. Genomic Sci.">
        <title>Complete genome sequence of Nakamurella multipartita type strain (Y-104).</title>
        <authorList>
            <person name="Tice H."/>
            <person name="Mayilraj S."/>
            <person name="Sims D."/>
            <person name="Lapidus A."/>
            <person name="Nolan M."/>
            <person name="Lucas S."/>
            <person name="Glavina Del Rio T."/>
            <person name="Copeland A."/>
            <person name="Cheng J.F."/>
            <person name="Meincke L."/>
            <person name="Bruce D."/>
            <person name="Goodwin L."/>
            <person name="Pitluck S."/>
            <person name="Ivanova N."/>
            <person name="Mavromatis K."/>
            <person name="Ovchinnikova G."/>
            <person name="Pati A."/>
            <person name="Chen A."/>
            <person name="Palaniappan K."/>
            <person name="Land M."/>
            <person name="Hauser L."/>
            <person name="Chang Y.J."/>
            <person name="Jeffries C.D."/>
            <person name="Detter J.C."/>
            <person name="Brettin T."/>
            <person name="Rohde M."/>
            <person name="Goker M."/>
            <person name="Bristow J."/>
            <person name="Eisen J.A."/>
            <person name="Markowitz V."/>
            <person name="Hugenholtz P."/>
            <person name="Kyrpides N.C."/>
            <person name="Klenk H.P."/>
            <person name="Chen F."/>
        </authorList>
    </citation>
    <scope>NUCLEOTIDE SEQUENCE [LARGE SCALE GENOMIC DNA]</scope>
    <source>
        <strain evidence="6">ATCC 700099 / DSM 44233 / CIP 104796 / JCM 9543 / NBRC 105858 / Y-104</strain>
    </source>
</reference>
<sequence>MADPRVQTVGIMEVAALSGFSPATVSRALRGLPGVSTKTREAVERAAASLGYAPSPWATALTTGRTNAIAVIAPWVSRWFFSAVIEGVQEVLSACGYDLMLYPFGVDGELDARALTKRVDGVLALNVPLAHRAIEGLDDLGVPIVTVGTAMEGISAVLVDNVAVGRQATQHLLDLGHRRIAFFGSETEENRRFTVASDRQRGYHDALRAAGIEPDPELSFPTDFSINGGEAALHRSVGRFGPSADRPTAVFAVSDEVAIGGLHAARLHQIQVPKDMSFIGVDGHDFAYLFDLSTISQPVRDQGRIAARLLLQQVNDPGAGPTAVNVGCELIRRASTGPVGGGAPRS</sequence>
<dbReference type="HOGENOM" id="CLU_037628_6_4_11"/>
<dbReference type="AlphaFoldDB" id="C8XC24"/>
<evidence type="ECO:0000313" key="5">
    <source>
        <dbReference type="EMBL" id="ACV81418.1"/>
    </source>
</evidence>
<keyword evidence="2" id="KW-0238">DNA-binding</keyword>
<dbReference type="Gene3D" id="1.10.260.40">
    <property type="entry name" value="lambda repressor-like DNA-binding domains"/>
    <property type="match status" value="1"/>
</dbReference>
<organism evidence="5 6">
    <name type="scientific">Nakamurella multipartita (strain ATCC 700099 / DSM 44233 / CIP 104796 / JCM 9543 / NBRC 105858 / Y-104)</name>
    <name type="common">Microsphaera multipartita</name>
    <dbReference type="NCBI Taxonomy" id="479431"/>
    <lineage>
        <taxon>Bacteria</taxon>
        <taxon>Bacillati</taxon>
        <taxon>Actinomycetota</taxon>
        <taxon>Actinomycetes</taxon>
        <taxon>Nakamurellales</taxon>
        <taxon>Nakamurellaceae</taxon>
        <taxon>Nakamurella</taxon>
    </lineage>
</organism>
<feature type="domain" description="HTH lacI-type" evidence="4">
    <location>
        <begin position="9"/>
        <end position="63"/>
    </location>
</feature>
<dbReference type="SUPFAM" id="SSF47413">
    <property type="entry name" value="lambda repressor-like DNA-binding domains"/>
    <property type="match status" value="1"/>
</dbReference>
<dbReference type="CDD" id="cd06267">
    <property type="entry name" value="PBP1_LacI_sugar_binding-like"/>
    <property type="match status" value="1"/>
</dbReference>
<evidence type="ECO:0000259" key="4">
    <source>
        <dbReference type="PROSITE" id="PS50932"/>
    </source>
</evidence>
<protein>
    <submittedName>
        <fullName evidence="5">Transcriptional regulator, LacI family</fullName>
    </submittedName>
</protein>
<reference evidence="6" key="1">
    <citation type="submission" date="2009-09" db="EMBL/GenBank/DDBJ databases">
        <title>The complete genome of Nakamurella multipartita DSM 44233.</title>
        <authorList>
            <consortium name="US DOE Joint Genome Institute (JGI-PGF)"/>
            <person name="Lucas S."/>
            <person name="Copeland A."/>
            <person name="Lapidus A."/>
            <person name="Glavina del Rio T."/>
            <person name="Dalin E."/>
            <person name="Tice H."/>
            <person name="Bruce D."/>
            <person name="Goodwin L."/>
            <person name="Pitluck S."/>
            <person name="Kyrpides N."/>
            <person name="Mavromatis K."/>
            <person name="Ivanova N."/>
            <person name="Ovchinnikova G."/>
            <person name="Sims D."/>
            <person name="Meincke L."/>
            <person name="Brettin T."/>
            <person name="Detter J.C."/>
            <person name="Han C."/>
            <person name="Larimer F."/>
            <person name="Land M."/>
            <person name="Hauser L."/>
            <person name="Markowitz V."/>
            <person name="Cheng J.-F."/>
            <person name="Hugenholtz P."/>
            <person name="Woyke T."/>
            <person name="Wu D."/>
            <person name="Klenk H.-P."/>
            <person name="Eisen J.A."/>
        </authorList>
    </citation>
    <scope>NUCLEOTIDE SEQUENCE [LARGE SCALE GENOMIC DNA]</scope>
    <source>
        <strain evidence="6">ATCC 700099 / DSM 44233 / CIP 104796 / JCM 9543 / NBRC 105858 / Y-104</strain>
    </source>
</reference>
<dbReference type="STRING" id="479431.Namu_5149"/>
<name>C8XC24_NAKMY</name>